<feature type="region of interest" description="Disordered" evidence="1">
    <location>
        <begin position="1"/>
        <end position="99"/>
    </location>
</feature>
<evidence type="ECO:0000313" key="2">
    <source>
        <dbReference type="EMBL" id="MBO0334671.1"/>
    </source>
</evidence>
<gene>
    <name evidence="2" type="ORF">J0X12_13670</name>
</gene>
<evidence type="ECO:0000256" key="1">
    <source>
        <dbReference type="SAM" id="MobiDB-lite"/>
    </source>
</evidence>
<feature type="compositionally biased region" description="Low complexity" evidence="1">
    <location>
        <begin position="64"/>
        <end position="78"/>
    </location>
</feature>
<feature type="compositionally biased region" description="Acidic residues" evidence="1">
    <location>
        <begin position="1"/>
        <end position="10"/>
    </location>
</feature>
<proteinExistence type="predicted"/>
<organism evidence="2 3">
    <name type="scientific">Sneathiella sedimenti</name>
    <dbReference type="NCBI Taxonomy" id="2816034"/>
    <lineage>
        <taxon>Bacteria</taxon>
        <taxon>Pseudomonadati</taxon>
        <taxon>Pseudomonadota</taxon>
        <taxon>Alphaproteobacteria</taxon>
        <taxon>Sneathiellales</taxon>
        <taxon>Sneathiellaceae</taxon>
        <taxon>Sneathiella</taxon>
    </lineage>
</organism>
<comment type="caution">
    <text evidence="2">The sequence shown here is derived from an EMBL/GenBank/DDBJ whole genome shotgun (WGS) entry which is preliminary data.</text>
</comment>
<feature type="compositionally biased region" description="Basic residues" evidence="1">
    <location>
        <begin position="79"/>
        <end position="92"/>
    </location>
</feature>
<dbReference type="EMBL" id="JAFLNC010000004">
    <property type="protein sequence ID" value="MBO0334671.1"/>
    <property type="molecule type" value="Genomic_DNA"/>
</dbReference>
<protein>
    <submittedName>
        <fullName evidence="2">Uncharacterized protein</fullName>
    </submittedName>
</protein>
<keyword evidence="3" id="KW-1185">Reference proteome</keyword>
<accession>A0ABS3F821</accession>
<name>A0ABS3F821_9PROT</name>
<dbReference type="Proteomes" id="UP000664761">
    <property type="component" value="Unassembled WGS sequence"/>
</dbReference>
<reference evidence="2 3" key="1">
    <citation type="submission" date="2021-03" db="EMBL/GenBank/DDBJ databases">
        <title>Sneathiella sp. CAU 1612 isolated from Kang Won-do.</title>
        <authorList>
            <person name="Kim W."/>
        </authorList>
    </citation>
    <scope>NUCLEOTIDE SEQUENCE [LARGE SCALE GENOMIC DNA]</scope>
    <source>
        <strain evidence="2 3">CAU 1612</strain>
    </source>
</reference>
<sequence length="271" mass="30232">MRENTDDNNELETGLNAASLSRIKLRRPKETTASPRKVKSGDITDRLQTLAEELEASKPTSINPEPAFTAEPEAPAKSPARKKTKPRAKPAPKRPASVPVDVAPAPRVVSAVPPRRANWARPAAASGWQKKRATPDILTYWMEIRDGNRYPSWQNLDTAKIGKYWPNCTLVYCDRAVGRLQLENGFASEIRQAVLAENPHQKYVSDIDFSPMVVDWVLSLARDVANSGKPTHGTEYFPSTFDEIPLRVIALPLSENQIQVDHVLCYVQKLD</sequence>
<dbReference type="RefSeq" id="WP_207046700.1">
    <property type="nucleotide sequence ID" value="NZ_JAFLNC010000004.1"/>
</dbReference>
<evidence type="ECO:0000313" key="3">
    <source>
        <dbReference type="Proteomes" id="UP000664761"/>
    </source>
</evidence>